<evidence type="ECO:0000313" key="4">
    <source>
        <dbReference type="EMBL" id="KDR43929.1"/>
    </source>
</evidence>
<keyword evidence="5" id="KW-1185">Reference proteome</keyword>
<evidence type="ECO:0000259" key="3">
    <source>
        <dbReference type="Pfam" id="PF03703"/>
    </source>
</evidence>
<evidence type="ECO:0000256" key="2">
    <source>
        <dbReference type="SAM" id="Phobius"/>
    </source>
</evidence>
<dbReference type="EMBL" id="JFHC01000004">
    <property type="protein sequence ID" value="KDR43929.1"/>
    <property type="molecule type" value="Genomic_DNA"/>
</dbReference>
<feature type="compositionally biased region" description="Basic and acidic residues" evidence="1">
    <location>
        <begin position="165"/>
        <end position="175"/>
    </location>
</feature>
<proteinExistence type="predicted"/>
<dbReference type="Pfam" id="PF03703">
    <property type="entry name" value="bPH_2"/>
    <property type="match status" value="1"/>
</dbReference>
<reference evidence="4 5" key="1">
    <citation type="submission" date="2014-03" db="EMBL/GenBank/DDBJ databases">
        <title>Draft Genome Sequences of Four Burkholderia Strains.</title>
        <authorList>
            <person name="Liu X.Y."/>
            <person name="Li C.X."/>
            <person name="Xu J.H."/>
        </authorList>
    </citation>
    <scope>NUCLEOTIDE SEQUENCE [LARGE SCALE GENOMIC DNA]</scope>
    <source>
        <strain evidence="4 5">DSM 50014</strain>
    </source>
</reference>
<dbReference type="InterPro" id="IPR005182">
    <property type="entry name" value="YdbS-like_PH"/>
</dbReference>
<gene>
    <name evidence="4" type="ORF">BG61_24600</name>
</gene>
<dbReference type="STRING" id="60547.GCA_000751215_01085"/>
<feature type="transmembrane region" description="Helical" evidence="2">
    <location>
        <begin position="43"/>
        <end position="64"/>
    </location>
</feature>
<keyword evidence="2" id="KW-0472">Membrane</keyword>
<feature type="compositionally biased region" description="Basic and acidic residues" evidence="1">
    <location>
        <begin position="141"/>
        <end position="154"/>
    </location>
</feature>
<dbReference type="RefSeq" id="WP_051672270.1">
    <property type="nucleotide sequence ID" value="NZ_CADFFX010000006.1"/>
</dbReference>
<protein>
    <recommendedName>
        <fullName evidence="3">YdbS-like PH domain-containing protein</fullName>
    </recommendedName>
</protein>
<keyword evidence="2" id="KW-1133">Transmembrane helix</keyword>
<evidence type="ECO:0000313" key="5">
    <source>
        <dbReference type="Proteomes" id="UP000027466"/>
    </source>
</evidence>
<sequence length="175" mass="19207">MTKQVIFSGAPSQVINLPSVLKGAAVVLPIGAIHWYASNHFTVHWSLAFAQMAAVMIACGVPFLKTAFTEIVIDTERITWTQGILSRRSSTLELSSISGVTLAYPWWQRVFGTGTIFMETLDPAHPVRRLPGIRNAEQLRRQLDEAAHARRDPKQAASGPSGRPDAQHRADPEPA</sequence>
<dbReference type="AlphaFoldDB" id="A0A069PVS8"/>
<feature type="domain" description="YdbS-like PH" evidence="3">
    <location>
        <begin position="68"/>
        <end position="143"/>
    </location>
</feature>
<feature type="transmembrane region" description="Helical" evidence="2">
    <location>
        <begin position="20"/>
        <end position="37"/>
    </location>
</feature>
<accession>A0A069PVS8</accession>
<feature type="region of interest" description="Disordered" evidence="1">
    <location>
        <begin position="141"/>
        <end position="175"/>
    </location>
</feature>
<evidence type="ECO:0000256" key="1">
    <source>
        <dbReference type="SAM" id="MobiDB-lite"/>
    </source>
</evidence>
<comment type="caution">
    <text evidence="4">The sequence shown here is derived from an EMBL/GenBank/DDBJ whole genome shotgun (WGS) entry which is preliminary data.</text>
</comment>
<name>A0A069PVS8_9BURK</name>
<dbReference type="Proteomes" id="UP000027466">
    <property type="component" value="Unassembled WGS sequence"/>
</dbReference>
<organism evidence="4 5">
    <name type="scientific">Caballeronia glathei</name>
    <dbReference type="NCBI Taxonomy" id="60547"/>
    <lineage>
        <taxon>Bacteria</taxon>
        <taxon>Pseudomonadati</taxon>
        <taxon>Pseudomonadota</taxon>
        <taxon>Betaproteobacteria</taxon>
        <taxon>Burkholderiales</taxon>
        <taxon>Burkholderiaceae</taxon>
        <taxon>Caballeronia</taxon>
    </lineage>
</organism>
<keyword evidence="2" id="KW-0812">Transmembrane</keyword>